<name>A0A812LRY2_9DINO</name>
<accession>A0A812LRY2</accession>
<protein>
    <recommendedName>
        <fullName evidence="2">Hint domain-containing protein</fullName>
    </recommendedName>
</protein>
<dbReference type="InterPro" id="IPR006141">
    <property type="entry name" value="Intein_N"/>
</dbReference>
<dbReference type="GO" id="GO:0016539">
    <property type="term" value="P:intein-mediated protein splicing"/>
    <property type="evidence" value="ECO:0007669"/>
    <property type="project" value="InterPro"/>
</dbReference>
<keyword evidence="1" id="KW-0812">Transmembrane</keyword>
<dbReference type="Gene3D" id="2.170.16.10">
    <property type="entry name" value="Hedgehog/Intein (Hint) domain"/>
    <property type="match status" value="1"/>
</dbReference>
<evidence type="ECO:0000259" key="2">
    <source>
        <dbReference type="SMART" id="SM00306"/>
    </source>
</evidence>
<dbReference type="SUPFAM" id="SSF51294">
    <property type="entry name" value="Hedgehog/intein (Hint) domain"/>
    <property type="match status" value="1"/>
</dbReference>
<evidence type="ECO:0000256" key="1">
    <source>
        <dbReference type="SAM" id="Phobius"/>
    </source>
</evidence>
<keyword evidence="1" id="KW-1133">Transmembrane helix</keyword>
<dbReference type="GO" id="GO:0016540">
    <property type="term" value="P:protein autoprocessing"/>
    <property type="evidence" value="ECO:0007669"/>
    <property type="project" value="InterPro"/>
</dbReference>
<organism evidence="3 4">
    <name type="scientific">Symbiodinium natans</name>
    <dbReference type="NCBI Taxonomy" id="878477"/>
    <lineage>
        <taxon>Eukaryota</taxon>
        <taxon>Sar</taxon>
        <taxon>Alveolata</taxon>
        <taxon>Dinophyceae</taxon>
        <taxon>Suessiales</taxon>
        <taxon>Symbiodiniaceae</taxon>
        <taxon>Symbiodinium</taxon>
    </lineage>
</organism>
<proteinExistence type="predicted"/>
<dbReference type="Pfam" id="PF01079">
    <property type="entry name" value="Hint"/>
    <property type="match status" value="1"/>
</dbReference>
<reference evidence="3" key="1">
    <citation type="submission" date="2021-02" db="EMBL/GenBank/DDBJ databases">
        <authorList>
            <person name="Dougan E. K."/>
            <person name="Rhodes N."/>
            <person name="Thang M."/>
            <person name="Chan C."/>
        </authorList>
    </citation>
    <scope>NUCLEOTIDE SEQUENCE</scope>
</reference>
<dbReference type="InterPro" id="IPR003587">
    <property type="entry name" value="Hint_dom_N"/>
</dbReference>
<dbReference type="InterPro" id="IPR001767">
    <property type="entry name" value="Hedgehog_Hint"/>
</dbReference>
<dbReference type="CDD" id="cd00081">
    <property type="entry name" value="Hint"/>
    <property type="match status" value="1"/>
</dbReference>
<dbReference type="EMBL" id="CAJNDS010001191">
    <property type="protein sequence ID" value="CAE7251071.1"/>
    <property type="molecule type" value="Genomic_DNA"/>
</dbReference>
<evidence type="ECO:0000313" key="4">
    <source>
        <dbReference type="Proteomes" id="UP000604046"/>
    </source>
</evidence>
<dbReference type="PROSITE" id="PS50817">
    <property type="entry name" value="INTEIN_N_TER"/>
    <property type="match status" value="1"/>
</dbReference>
<feature type="transmembrane region" description="Helical" evidence="1">
    <location>
        <begin position="6"/>
        <end position="29"/>
    </location>
</feature>
<gene>
    <name evidence="3" type="ORF">SNAT2548_LOCUS12393</name>
</gene>
<sequence>MGVPAPVAMCIFIWVMSVMSTRGVGFAVVPASRICSVASTLPSNPAAAASMRRRSKGTHAARSGHALLAAFATSAAFLRHPRKRDAKRSKRVAMECVGGLAGLAASMGTMLVADYAGKYLLGKSAQLLMAKMGEHAAAGTIAQVAAAAKNGQRWAQSAGKLMTQARFMRGGWTVTKILGTTACFPPHTTVNRIAHGKAELVEVADLRVGDSVLTLDANLEAVWTDVHAVVAHSGHDHELVCCTVAGQHGSKSMSVTRNHKLVAQRGGRLVTVCAGDLCAGEKLVMGDARQTSAVQSLTSSCSSCVYEVETGAGTVIANGFMVMAANTDSVSGLALSEEPSLIGEPLGVLA</sequence>
<dbReference type="SMART" id="SM00306">
    <property type="entry name" value="HintN"/>
    <property type="match status" value="1"/>
</dbReference>
<dbReference type="Proteomes" id="UP000604046">
    <property type="component" value="Unassembled WGS sequence"/>
</dbReference>
<keyword evidence="4" id="KW-1185">Reference proteome</keyword>
<dbReference type="AlphaFoldDB" id="A0A812LRY2"/>
<feature type="transmembrane region" description="Helical" evidence="1">
    <location>
        <begin position="92"/>
        <end position="113"/>
    </location>
</feature>
<feature type="domain" description="Hint" evidence="2">
    <location>
        <begin position="181"/>
        <end position="287"/>
    </location>
</feature>
<dbReference type="InterPro" id="IPR036844">
    <property type="entry name" value="Hint_dom_sf"/>
</dbReference>
<comment type="caution">
    <text evidence="3">The sequence shown here is derived from an EMBL/GenBank/DDBJ whole genome shotgun (WGS) entry which is preliminary data.</text>
</comment>
<evidence type="ECO:0000313" key="3">
    <source>
        <dbReference type="EMBL" id="CAE7251071.1"/>
    </source>
</evidence>
<keyword evidence="1" id="KW-0472">Membrane</keyword>